<protein>
    <recommendedName>
        <fullName evidence="6">Ribosomal RNA small subunit methyltransferase G</fullName>
        <ecNumber evidence="6">2.1.1.-</ecNumber>
    </recommendedName>
    <alternativeName>
        <fullName evidence="6">16S rRNA 7-methylguanosine methyltransferase</fullName>
        <shortName evidence="6">16S rRNA m7G methyltransferase</shortName>
    </alternativeName>
</protein>
<evidence type="ECO:0000256" key="6">
    <source>
        <dbReference type="HAMAP-Rule" id="MF_00074"/>
    </source>
</evidence>
<dbReference type="Proteomes" id="UP000196365">
    <property type="component" value="Unassembled WGS sequence"/>
</dbReference>
<evidence type="ECO:0000256" key="3">
    <source>
        <dbReference type="ARBA" id="ARBA00022603"/>
    </source>
</evidence>
<dbReference type="NCBIfam" id="TIGR00138">
    <property type="entry name" value="rsmG_gidB"/>
    <property type="match status" value="1"/>
</dbReference>
<dbReference type="Pfam" id="PF02527">
    <property type="entry name" value="GidB"/>
    <property type="match status" value="1"/>
</dbReference>
<evidence type="ECO:0000256" key="7">
    <source>
        <dbReference type="SAM" id="MobiDB-lite"/>
    </source>
</evidence>
<dbReference type="OrthoDB" id="9808773at2"/>
<dbReference type="GO" id="GO:0070043">
    <property type="term" value="F:rRNA (guanine-N7-)-methyltransferase activity"/>
    <property type="evidence" value="ECO:0007669"/>
    <property type="project" value="UniProtKB-UniRule"/>
</dbReference>
<dbReference type="PIRSF" id="PIRSF003078">
    <property type="entry name" value="GidB"/>
    <property type="match status" value="1"/>
</dbReference>
<dbReference type="RefSeq" id="WP_087679384.1">
    <property type="nucleotide sequence ID" value="NZ_FUWV01000016.1"/>
</dbReference>
<name>A0A1T4PDT9_9FIRM</name>
<keyword evidence="3 6" id="KW-0489">Methyltransferase</keyword>
<dbReference type="FunFam" id="3.40.50.150:FF:000041">
    <property type="entry name" value="Ribosomal RNA small subunit methyltransferase G"/>
    <property type="match status" value="1"/>
</dbReference>
<dbReference type="EMBL" id="FUWV01000016">
    <property type="protein sequence ID" value="SJZ89497.1"/>
    <property type="molecule type" value="Genomic_DNA"/>
</dbReference>
<dbReference type="CDD" id="cd02440">
    <property type="entry name" value="AdoMet_MTases"/>
    <property type="match status" value="1"/>
</dbReference>
<comment type="function">
    <text evidence="6">Specifically methylates the N7 position of a guanine in 16S rRNA.</text>
</comment>
<dbReference type="InterPro" id="IPR029063">
    <property type="entry name" value="SAM-dependent_MTases_sf"/>
</dbReference>
<feature type="binding site" evidence="6">
    <location>
        <begin position="129"/>
        <end position="130"/>
    </location>
    <ligand>
        <name>S-adenosyl-L-methionine</name>
        <dbReference type="ChEBI" id="CHEBI:59789"/>
    </ligand>
</feature>
<dbReference type="InterPro" id="IPR003682">
    <property type="entry name" value="rRNA_ssu_MeTfrase_G"/>
</dbReference>
<comment type="subcellular location">
    <subcellularLocation>
        <location evidence="6">Cytoplasm</location>
    </subcellularLocation>
</comment>
<feature type="compositionally biased region" description="Basic residues" evidence="7">
    <location>
        <begin position="226"/>
        <end position="239"/>
    </location>
</feature>
<dbReference type="GO" id="GO:0005829">
    <property type="term" value="C:cytosol"/>
    <property type="evidence" value="ECO:0007669"/>
    <property type="project" value="TreeGrafter"/>
</dbReference>
<comment type="similarity">
    <text evidence="6">Belongs to the methyltransferase superfamily. RNA methyltransferase RsmG family.</text>
</comment>
<accession>A0A1T4PDT9</accession>
<sequence>MRDKELIKEGAEKLGILLTPKQIDQLKEYKDILLQVNQTINLTAITEEQEFIVKHFLDSFTVARVYDFKKVNSVLDIGTGAGFPGMVLKILYPEVPFILVDSLNKRIRFLKDVVEKLHLKNIECIHARAEELGQNLQYRESFDVVVSRAVAPLVVLSEYGLPFIKVNGMFLCLKGPKYKEELRESKGAISKLGGKLENIEKIELPFSDMSHFILKIQKIKPTPTKYPRKPGKPTKSPIK</sequence>
<keyword evidence="2 6" id="KW-0698">rRNA processing</keyword>
<feature type="binding site" evidence="6">
    <location>
        <position position="78"/>
    </location>
    <ligand>
        <name>S-adenosyl-L-methionine</name>
        <dbReference type="ChEBI" id="CHEBI:59789"/>
    </ligand>
</feature>
<dbReference type="SUPFAM" id="SSF53335">
    <property type="entry name" value="S-adenosyl-L-methionine-dependent methyltransferases"/>
    <property type="match status" value="1"/>
</dbReference>
<reference evidence="8 9" key="1">
    <citation type="submission" date="2017-02" db="EMBL/GenBank/DDBJ databases">
        <authorList>
            <person name="Peterson S.W."/>
        </authorList>
    </citation>
    <scope>NUCLEOTIDE SEQUENCE [LARGE SCALE GENOMIC DNA]</scope>
    <source>
        <strain evidence="8 9">DSM 15102</strain>
    </source>
</reference>
<evidence type="ECO:0000256" key="4">
    <source>
        <dbReference type="ARBA" id="ARBA00022679"/>
    </source>
</evidence>
<evidence type="ECO:0000256" key="1">
    <source>
        <dbReference type="ARBA" id="ARBA00022490"/>
    </source>
</evidence>
<organism evidence="8 9">
    <name type="scientific">Garciella nitratireducens DSM 15102</name>
    <dbReference type="NCBI Taxonomy" id="1121911"/>
    <lineage>
        <taxon>Bacteria</taxon>
        <taxon>Bacillati</taxon>
        <taxon>Bacillota</taxon>
        <taxon>Clostridia</taxon>
        <taxon>Eubacteriales</taxon>
        <taxon>Eubacteriaceae</taxon>
        <taxon>Garciella</taxon>
    </lineage>
</organism>
<keyword evidence="4 6" id="KW-0808">Transferase</keyword>
<dbReference type="AlphaFoldDB" id="A0A1T4PDT9"/>
<proteinExistence type="inferred from homology"/>
<dbReference type="Gene3D" id="3.40.50.150">
    <property type="entry name" value="Vaccinia Virus protein VP39"/>
    <property type="match status" value="1"/>
</dbReference>
<keyword evidence="9" id="KW-1185">Reference proteome</keyword>
<evidence type="ECO:0000313" key="9">
    <source>
        <dbReference type="Proteomes" id="UP000196365"/>
    </source>
</evidence>
<dbReference type="EC" id="2.1.1.-" evidence="6"/>
<keyword evidence="5 6" id="KW-0949">S-adenosyl-L-methionine</keyword>
<dbReference type="HAMAP" id="MF_00074">
    <property type="entry name" value="16SrRNA_methyltr_G"/>
    <property type="match status" value="1"/>
</dbReference>
<comment type="caution">
    <text evidence="6">Lacks conserved residue(s) required for the propagation of feature annotation.</text>
</comment>
<feature type="binding site" evidence="6">
    <location>
        <position position="148"/>
    </location>
    <ligand>
        <name>S-adenosyl-L-methionine</name>
        <dbReference type="ChEBI" id="CHEBI:59789"/>
    </ligand>
</feature>
<keyword evidence="1 6" id="KW-0963">Cytoplasm</keyword>
<dbReference type="PANTHER" id="PTHR31760">
    <property type="entry name" value="S-ADENOSYL-L-METHIONINE-DEPENDENT METHYLTRANSFERASES SUPERFAMILY PROTEIN"/>
    <property type="match status" value="1"/>
</dbReference>
<evidence type="ECO:0000256" key="2">
    <source>
        <dbReference type="ARBA" id="ARBA00022552"/>
    </source>
</evidence>
<feature type="region of interest" description="Disordered" evidence="7">
    <location>
        <begin position="220"/>
        <end position="239"/>
    </location>
</feature>
<dbReference type="PANTHER" id="PTHR31760:SF0">
    <property type="entry name" value="S-ADENOSYL-L-METHIONINE-DEPENDENT METHYLTRANSFERASES SUPERFAMILY PROTEIN"/>
    <property type="match status" value="1"/>
</dbReference>
<feature type="binding site" evidence="6">
    <location>
        <position position="83"/>
    </location>
    <ligand>
        <name>S-adenosyl-L-methionine</name>
        <dbReference type="ChEBI" id="CHEBI:59789"/>
    </ligand>
</feature>
<evidence type="ECO:0000256" key="5">
    <source>
        <dbReference type="ARBA" id="ARBA00022691"/>
    </source>
</evidence>
<gene>
    <name evidence="6" type="primary">rsmG</name>
    <name evidence="8" type="ORF">SAMN02745973_02029</name>
</gene>
<evidence type="ECO:0000313" key="8">
    <source>
        <dbReference type="EMBL" id="SJZ89497.1"/>
    </source>
</evidence>